<keyword evidence="2" id="KW-1185">Reference proteome</keyword>
<protein>
    <submittedName>
        <fullName evidence="1">Uncharacterized protein</fullName>
    </submittedName>
</protein>
<dbReference type="Proteomes" id="UP000039865">
    <property type="component" value="Unassembled WGS sequence"/>
</dbReference>
<dbReference type="AlphaFoldDB" id="A0A077ZSW1"/>
<organism evidence="1 2">
    <name type="scientific">Stylonychia lemnae</name>
    <name type="common">Ciliate</name>
    <dbReference type="NCBI Taxonomy" id="5949"/>
    <lineage>
        <taxon>Eukaryota</taxon>
        <taxon>Sar</taxon>
        <taxon>Alveolata</taxon>
        <taxon>Ciliophora</taxon>
        <taxon>Intramacronucleata</taxon>
        <taxon>Spirotrichea</taxon>
        <taxon>Stichotrichia</taxon>
        <taxon>Sporadotrichida</taxon>
        <taxon>Oxytrichidae</taxon>
        <taxon>Stylonychinae</taxon>
        <taxon>Stylonychia</taxon>
    </lineage>
</organism>
<sequence>MKITMHPHSKQTLTSSKLYLKRQMNQCCLRNQILLSSTQQHQLDHHQISRVEVNPWNSRVVVISRDQV</sequence>
<evidence type="ECO:0000313" key="2">
    <source>
        <dbReference type="Proteomes" id="UP000039865"/>
    </source>
</evidence>
<proteinExistence type="predicted"/>
<accession>A0A077ZSW1</accession>
<dbReference type="InParanoid" id="A0A077ZSW1"/>
<gene>
    <name evidence="1" type="primary">Contig6582.g7046</name>
    <name evidence="1" type="ORF">STYLEM_1360</name>
</gene>
<dbReference type="EMBL" id="CCKQ01001306">
    <property type="protein sequence ID" value="CDW72400.1"/>
    <property type="molecule type" value="Genomic_DNA"/>
</dbReference>
<evidence type="ECO:0000313" key="1">
    <source>
        <dbReference type="EMBL" id="CDW72400.1"/>
    </source>
</evidence>
<reference evidence="1 2" key="1">
    <citation type="submission" date="2014-06" db="EMBL/GenBank/DDBJ databases">
        <authorList>
            <person name="Swart Estienne"/>
        </authorList>
    </citation>
    <scope>NUCLEOTIDE SEQUENCE [LARGE SCALE GENOMIC DNA]</scope>
    <source>
        <strain evidence="1 2">130c</strain>
    </source>
</reference>
<name>A0A077ZSW1_STYLE</name>